<protein>
    <submittedName>
        <fullName evidence="3">Uncharacterized protein LOC106532035</fullName>
    </submittedName>
</protein>
<accession>A0A2I4CU08</accession>
<evidence type="ECO:0000256" key="1">
    <source>
        <dbReference type="SAM" id="Coils"/>
    </source>
</evidence>
<name>A0A2I4CU08_AUSLI</name>
<keyword evidence="1" id="KW-0175">Coiled coil</keyword>
<dbReference type="RefSeq" id="XP_013883475.1">
    <property type="nucleotide sequence ID" value="XM_014028021.1"/>
</dbReference>
<reference evidence="3" key="1">
    <citation type="submission" date="2025-08" db="UniProtKB">
        <authorList>
            <consortium name="RefSeq"/>
        </authorList>
    </citation>
    <scope>IDENTIFICATION</scope>
</reference>
<feature type="coiled-coil region" evidence="1">
    <location>
        <begin position="114"/>
        <end position="150"/>
    </location>
</feature>
<dbReference type="Proteomes" id="UP000192220">
    <property type="component" value="Unplaced"/>
</dbReference>
<dbReference type="AlphaFoldDB" id="A0A2I4CU08"/>
<dbReference type="GeneID" id="106532035"/>
<organism evidence="2 3">
    <name type="scientific">Austrofundulus limnaeus</name>
    <name type="common">Annual killifish</name>
    <dbReference type="NCBI Taxonomy" id="52670"/>
    <lineage>
        <taxon>Eukaryota</taxon>
        <taxon>Metazoa</taxon>
        <taxon>Chordata</taxon>
        <taxon>Craniata</taxon>
        <taxon>Vertebrata</taxon>
        <taxon>Euteleostomi</taxon>
        <taxon>Actinopterygii</taxon>
        <taxon>Neopterygii</taxon>
        <taxon>Teleostei</taxon>
        <taxon>Neoteleostei</taxon>
        <taxon>Acanthomorphata</taxon>
        <taxon>Ovalentaria</taxon>
        <taxon>Atherinomorphae</taxon>
        <taxon>Cyprinodontiformes</taxon>
        <taxon>Rivulidae</taxon>
        <taxon>Austrofundulus</taxon>
    </lineage>
</organism>
<proteinExistence type="predicted"/>
<evidence type="ECO:0000313" key="2">
    <source>
        <dbReference type="Proteomes" id="UP000192220"/>
    </source>
</evidence>
<dbReference type="InParanoid" id="A0A2I4CU08"/>
<dbReference type="OrthoDB" id="9897281at2759"/>
<dbReference type="KEGG" id="alim:106532035"/>
<dbReference type="STRING" id="52670.A0A2I4CU08"/>
<sequence>MCWRCVRKRIKEKCISWGPEWLVENLPKPGHSNAIRLLEDDRSETFIWSTYSDPPLSPILVVSSEDRDQVYPFIHVEESQTGSGQAMAETPSSEPDTRTMLLEYASYRPQIATLVLLEEEVNNAEEDLTSATANAERDEHSDELEELLGDMDYSDLSQELTLNSIDGLLWSKSSETVVLNKVFFQERSAIKDDKEPIVVSLDLQQDCDRTLDTAHPCLSQCKTTQNDGYFPQVACLSTAMSNTER</sequence>
<gene>
    <name evidence="3" type="primary">LOC106532035</name>
</gene>
<keyword evidence="2" id="KW-1185">Reference proteome</keyword>
<evidence type="ECO:0000313" key="3">
    <source>
        <dbReference type="RefSeq" id="XP_013883475.1"/>
    </source>
</evidence>